<comment type="caution">
    <text evidence="3">The sequence shown here is derived from an EMBL/GenBank/DDBJ whole genome shotgun (WGS) entry which is preliminary data.</text>
</comment>
<reference evidence="3" key="1">
    <citation type="journal article" date="2015" name="Nature">
        <title>Complex archaea that bridge the gap between prokaryotes and eukaryotes.</title>
        <authorList>
            <person name="Spang A."/>
            <person name="Saw J.H."/>
            <person name="Jorgensen S.L."/>
            <person name="Zaremba-Niedzwiedzka K."/>
            <person name="Martijn J."/>
            <person name="Lind A.E."/>
            <person name="van Eijk R."/>
            <person name="Schleper C."/>
            <person name="Guy L."/>
            <person name="Ettema T.J."/>
        </authorList>
    </citation>
    <scope>NUCLEOTIDE SEQUENCE</scope>
</reference>
<feature type="transmembrane region" description="Helical" evidence="2">
    <location>
        <begin position="6"/>
        <end position="25"/>
    </location>
</feature>
<accession>A0A0F9H5H4</accession>
<evidence type="ECO:0000313" key="3">
    <source>
        <dbReference type="EMBL" id="KKM06319.1"/>
    </source>
</evidence>
<evidence type="ECO:0000256" key="2">
    <source>
        <dbReference type="SAM" id="Phobius"/>
    </source>
</evidence>
<proteinExistence type="predicted"/>
<keyword evidence="2" id="KW-1133">Transmembrane helix</keyword>
<protein>
    <submittedName>
        <fullName evidence="3">Uncharacterized protein</fullName>
    </submittedName>
</protein>
<sequence length="57" mass="6021">MDGVGKLLVIVLVVIAFLIGLRIMLRPGGRRPRGSGGPPEQPPNDAGDDSGEPREPF</sequence>
<dbReference type="EMBL" id="LAZR01016023">
    <property type="protein sequence ID" value="KKM06319.1"/>
    <property type="molecule type" value="Genomic_DNA"/>
</dbReference>
<evidence type="ECO:0000256" key="1">
    <source>
        <dbReference type="SAM" id="MobiDB-lite"/>
    </source>
</evidence>
<keyword evidence="2" id="KW-0812">Transmembrane</keyword>
<feature type="region of interest" description="Disordered" evidence="1">
    <location>
        <begin position="26"/>
        <end position="57"/>
    </location>
</feature>
<gene>
    <name evidence="3" type="ORF">LCGC14_1745180</name>
</gene>
<organism evidence="3">
    <name type="scientific">marine sediment metagenome</name>
    <dbReference type="NCBI Taxonomy" id="412755"/>
    <lineage>
        <taxon>unclassified sequences</taxon>
        <taxon>metagenomes</taxon>
        <taxon>ecological metagenomes</taxon>
    </lineage>
</organism>
<dbReference type="AlphaFoldDB" id="A0A0F9H5H4"/>
<keyword evidence="2" id="KW-0472">Membrane</keyword>
<name>A0A0F9H5H4_9ZZZZ</name>